<dbReference type="PANTHER" id="PTHR24421">
    <property type="entry name" value="NITRATE/NITRITE SENSOR PROTEIN NARX-RELATED"/>
    <property type="match status" value="1"/>
</dbReference>
<evidence type="ECO:0000313" key="8">
    <source>
        <dbReference type="EMBL" id="MUI15808.1"/>
    </source>
</evidence>
<dbReference type="Pfam" id="PF07730">
    <property type="entry name" value="HisKA_3"/>
    <property type="match status" value="1"/>
</dbReference>
<dbReference type="Gene3D" id="2.60.40.10">
    <property type="entry name" value="Immunoglobulins"/>
    <property type="match status" value="1"/>
</dbReference>
<keyword evidence="2" id="KW-0418">Kinase</keyword>
<dbReference type="Gene3D" id="3.30.565.10">
    <property type="entry name" value="Histidine kinase-like ATPase, C-terminal domain"/>
    <property type="match status" value="1"/>
</dbReference>
<keyword evidence="3" id="KW-0902">Two-component regulatory system</keyword>
<dbReference type="SUPFAM" id="SSF55874">
    <property type="entry name" value="ATPase domain of HSP90 chaperone/DNA topoisomerase II/histidine kinase"/>
    <property type="match status" value="1"/>
</dbReference>
<dbReference type="InterPro" id="IPR011123">
    <property type="entry name" value="Y_Y_Y"/>
</dbReference>
<evidence type="ECO:0000256" key="1">
    <source>
        <dbReference type="ARBA" id="ARBA00022679"/>
    </source>
</evidence>
<dbReference type="Gene3D" id="1.20.5.1930">
    <property type="match status" value="1"/>
</dbReference>
<comment type="caution">
    <text evidence="8">The sequence shown here is derived from an EMBL/GenBank/DDBJ whole genome shotgun (WGS) entry which is preliminary data.</text>
</comment>
<dbReference type="InterPro" id="IPR050482">
    <property type="entry name" value="Sensor_HK_TwoCompSys"/>
</dbReference>
<evidence type="ECO:0000259" key="5">
    <source>
        <dbReference type="Pfam" id="PF02518"/>
    </source>
</evidence>
<reference evidence="8 9" key="1">
    <citation type="submission" date="2019-11" db="EMBL/GenBank/DDBJ databases">
        <title>Draft Genome Sequences of Six Type Strains of the Genus Massilia.</title>
        <authorList>
            <person name="Miess H."/>
            <person name="Frediansyah A."/>
            <person name="Goeker M."/>
            <person name="Gross H."/>
        </authorList>
    </citation>
    <scope>NUCLEOTIDE SEQUENCE [LARGE SCALE GENOMIC DNA]</scope>
    <source>
        <strain evidence="8 9">DSM 17513</strain>
    </source>
</reference>
<protein>
    <recommendedName>
        <fullName evidence="10">Histidine kinase</fullName>
    </recommendedName>
</protein>
<dbReference type="RefSeq" id="WP_155711449.1">
    <property type="nucleotide sequence ID" value="NZ_BMWU01000010.1"/>
</dbReference>
<dbReference type="Gene3D" id="2.130.10.10">
    <property type="entry name" value="YVTN repeat-like/Quinoprotein amine dehydrogenase"/>
    <property type="match status" value="3"/>
</dbReference>
<keyword evidence="4" id="KW-0472">Membrane</keyword>
<keyword evidence="1" id="KW-0808">Transferase</keyword>
<evidence type="ECO:0000256" key="3">
    <source>
        <dbReference type="ARBA" id="ARBA00023012"/>
    </source>
</evidence>
<keyword evidence="9" id="KW-1185">Reference proteome</keyword>
<evidence type="ECO:0000256" key="4">
    <source>
        <dbReference type="SAM" id="Phobius"/>
    </source>
</evidence>
<dbReference type="Pfam" id="PF02518">
    <property type="entry name" value="HATPase_c"/>
    <property type="match status" value="1"/>
</dbReference>
<dbReference type="Pfam" id="PF07495">
    <property type="entry name" value="Y_Y_Y"/>
    <property type="match status" value="1"/>
</dbReference>
<feature type="domain" description="Signal transduction histidine kinase subgroup 3 dimerisation and phosphoacceptor" evidence="7">
    <location>
        <begin position="779"/>
        <end position="842"/>
    </location>
</feature>
<dbReference type="SUPFAM" id="SSF63829">
    <property type="entry name" value="Calcium-dependent phosphotriesterase"/>
    <property type="match status" value="1"/>
</dbReference>
<dbReference type="GO" id="GO:0046983">
    <property type="term" value="F:protein dimerization activity"/>
    <property type="evidence" value="ECO:0007669"/>
    <property type="project" value="InterPro"/>
</dbReference>
<dbReference type="GO" id="GO:0016020">
    <property type="term" value="C:membrane"/>
    <property type="evidence" value="ECO:0007669"/>
    <property type="project" value="InterPro"/>
</dbReference>
<gene>
    <name evidence="8" type="ORF">GJV26_25610</name>
</gene>
<sequence>MLGYCRAGLACWLVLLCVALPRGCLALDAFTPVIDLHHTSWSTRDGAPESIISITQTADGWLWLGGAAGLFRFDGTRFEPFVPANAALPTKYVSIVNAAPDGGLWVGYRTGGASYLRQGLIRNYGVRDGLPNRTVWGLEQDGTGRMWAATVVGLYYLERGRWHKPASSWQLPDGAYKTLMRDRSGILWAQGDAGVCLLKPGAERFDRVAVERGTGVLFELPDGNVVSWDAIHARLRLLTGARPGVRYAKWGSLGDPSSLLVDRRGNMWVGLLEGLEYRTARGISRAMPPQGLSGRAVGAIFEDREGNIWTSTSTGIDRFRSRRVTRLDLPAQAIGGAMLADDRGGVWVGAYHVLADEAGKVKVAPRREMAGGGLKNLLTSLAHTSDGAMWGASLWTLRRFQGSDSRPVALPAALEGAMINAVLEERDGSVLVALDREGLYRRTMAGQWEMAGPQVEVNVMSRSDATGLWTGFHPGLVAQAQGRTWRTYGPAEGLTLGMVMALHPHGRHLWAGGERGVAFFAADRFTRLIGIDGETFHGVSGIVELENGDLWLNAFAALFHVPAAEVRKFIALPEYRVQYERLDQLDGLEGSAPYLRPSPSLVSASDGRLWIARSTGVFRLDPAAPPPATPGQSVTIKALGLPGAPSLPHPHLRFAPGSSALQIDYTRLALAMPERLRFRYRLEEVDDAWRDAGTRRSAYYSNLAPGDYHFSVAATDYDGKWSGTPATVRFSIAPKATQTWWFRALCGLVVLSLAVVAYRLRIARLGRQMAARLHERINERERIARELHDTLLQSVQGLVFHVHAAVLKLPAGTAARLQIESALRRADEVLSEGRSRICELRGEDVGKLGFGDAVLAAAARLQQGDGCPVRLAISGDVRQLEALIHREALAIVTEALANACLHARAGAIAIELHYGRREFRCILSDDGIGISATVLHDGGRENHWGMRGMYECAARIDARLAVRSSEGSGTTWQLDVPAALAYAR</sequence>
<dbReference type="InterPro" id="IPR036890">
    <property type="entry name" value="HATPase_C_sf"/>
</dbReference>
<organism evidence="8 9">
    <name type="scientific">Pseudoduganella dura</name>
    <dbReference type="NCBI Taxonomy" id="321982"/>
    <lineage>
        <taxon>Bacteria</taxon>
        <taxon>Pseudomonadati</taxon>
        <taxon>Pseudomonadota</taxon>
        <taxon>Betaproteobacteria</taxon>
        <taxon>Burkholderiales</taxon>
        <taxon>Oxalobacteraceae</taxon>
        <taxon>Telluria group</taxon>
        <taxon>Pseudoduganella</taxon>
    </lineage>
</organism>
<keyword evidence="4" id="KW-0812">Transmembrane</keyword>
<accession>A0A6I3XTH5</accession>
<evidence type="ECO:0000256" key="2">
    <source>
        <dbReference type="ARBA" id="ARBA00022777"/>
    </source>
</evidence>
<dbReference type="Proteomes" id="UP000431684">
    <property type="component" value="Unassembled WGS sequence"/>
</dbReference>
<proteinExistence type="predicted"/>
<dbReference type="AlphaFoldDB" id="A0A6I3XTH5"/>
<feature type="transmembrane region" description="Helical" evidence="4">
    <location>
        <begin position="740"/>
        <end position="760"/>
    </location>
</feature>
<keyword evidence="4" id="KW-1133">Transmembrane helix</keyword>
<dbReference type="InterPro" id="IPR015943">
    <property type="entry name" value="WD40/YVTN_repeat-like_dom_sf"/>
</dbReference>
<dbReference type="OrthoDB" id="5384984at2"/>
<evidence type="ECO:0000259" key="6">
    <source>
        <dbReference type="Pfam" id="PF07495"/>
    </source>
</evidence>
<dbReference type="CDD" id="cd16917">
    <property type="entry name" value="HATPase_UhpB-NarQ-NarX-like"/>
    <property type="match status" value="1"/>
</dbReference>
<dbReference type="InterPro" id="IPR013783">
    <property type="entry name" value="Ig-like_fold"/>
</dbReference>
<evidence type="ECO:0000313" key="9">
    <source>
        <dbReference type="Proteomes" id="UP000431684"/>
    </source>
</evidence>
<dbReference type="InterPro" id="IPR003594">
    <property type="entry name" value="HATPase_dom"/>
</dbReference>
<dbReference type="PANTHER" id="PTHR24421:SF62">
    <property type="entry name" value="SENSORY TRANSDUCTION HISTIDINE KINASE"/>
    <property type="match status" value="1"/>
</dbReference>
<feature type="domain" description="Histidine kinase/HSP90-like ATPase" evidence="5">
    <location>
        <begin position="890"/>
        <end position="978"/>
    </location>
</feature>
<dbReference type="EMBL" id="WNWM01000002">
    <property type="protein sequence ID" value="MUI15808.1"/>
    <property type="molecule type" value="Genomic_DNA"/>
</dbReference>
<dbReference type="GO" id="GO:0000155">
    <property type="term" value="F:phosphorelay sensor kinase activity"/>
    <property type="evidence" value="ECO:0007669"/>
    <property type="project" value="InterPro"/>
</dbReference>
<dbReference type="InterPro" id="IPR011712">
    <property type="entry name" value="Sig_transdc_His_kin_sub3_dim/P"/>
</dbReference>
<feature type="domain" description="Two component regulator three Y" evidence="6">
    <location>
        <begin position="672"/>
        <end position="732"/>
    </location>
</feature>
<name>A0A6I3XTH5_9BURK</name>
<evidence type="ECO:0000259" key="7">
    <source>
        <dbReference type="Pfam" id="PF07730"/>
    </source>
</evidence>
<evidence type="ECO:0008006" key="10">
    <source>
        <dbReference type="Google" id="ProtNLM"/>
    </source>
</evidence>